<keyword evidence="5" id="KW-1185">Reference proteome</keyword>
<dbReference type="InterPro" id="IPR028082">
    <property type="entry name" value="Peripla_BP_I"/>
</dbReference>
<reference evidence="4 5" key="1">
    <citation type="journal article" date="2003" name="Int. J. Syst. Evol. Microbiol.">
        <title>Bacillus nealsonii sp. nov., isolated from a spacecraft-assembly facility, whose spores are gamma-radiation resistant.</title>
        <authorList>
            <person name="Venkateswaran K."/>
            <person name="Kempf M."/>
            <person name="Chen F."/>
            <person name="Satomi M."/>
            <person name="Nicholson W."/>
            <person name="Kern R."/>
        </authorList>
    </citation>
    <scope>NUCLEOTIDE SEQUENCE [LARGE SCALE GENOMIC DNA]</scope>
    <source>
        <strain evidence="4 5">FO-92</strain>
    </source>
</reference>
<dbReference type="SUPFAM" id="SSF53822">
    <property type="entry name" value="Periplasmic binding protein-like I"/>
    <property type="match status" value="1"/>
</dbReference>
<accession>A0A2N0Z779</accession>
<dbReference type="AlphaFoldDB" id="A0A2N0Z779"/>
<evidence type="ECO:0000313" key="4">
    <source>
        <dbReference type="EMBL" id="PKG25366.1"/>
    </source>
</evidence>
<evidence type="ECO:0000256" key="1">
    <source>
        <dbReference type="ARBA" id="ARBA00004196"/>
    </source>
</evidence>
<dbReference type="PANTHER" id="PTHR30036:SF7">
    <property type="entry name" value="ABC TRANSPORTER PERIPLASMIC-BINDING PROTEIN YPHF"/>
    <property type="match status" value="1"/>
</dbReference>
<sequence>MVLGVLCLALFTGCGNITESSGESGGSGKKDAKYKIATVVKLSNSAWFERMDAGVKRFADETGVDAYQIGPQKADAALQVQMIEDLIAQNVDAIVVVPFSPEALEPVLKKARDKGIVVISHEASNLKNIDYDIEAFDNSAYGAHLMDKLGELTKGEGEYATFVGNLTTKTHNEWIDAAVKLQKDKYPKMELVADRLESNDDQKTAYDNTRELLKKNPNLKGIQGSGMPDAAGAALAVEEMGLTGKVKIVGTSLVSVAGKYLESGSLDMISFWDPADAGYAANKLAYKILEGKEKELKDGFDAGAPGYDNLKLDGKTFYGEAWIDVTKENMDDYDF</sequence>
<protein>
    <submittedName>
        <fullName evidence="4">LacI family transcriptional regulator</fullName>
    </submittedName>
</protein>
<dbReference type="InterPro" id="IPR025997">
    <property type="entry name" value="SBP_2_dom"/>
</dbReference>
<comment type="caution">
    <text evidence="4">The sequence shown here is derived from an EMBL/GenBank/DDBJ whole genome shotgun (WGS) entry which is preliminary data.</text>
</comment>
<dbReference type="Proteomes" id="UP000233375">
    <property type="component" value="Unassembled WGS sequence"/>
</dbReference>
<gene>
    <name evidence="4" type="ORF">CWS01_01940</name>
</gene>
<comment type="similarity">
    <text evidence="2">Belongs to the bacterial solute-binding protein 2 family.</text>
</comment>
<dbReference type="GO" id="GO:0030288">
    <property type="term" value="C:outer membrane-bounded periplasmic space"/>
    <property type="evidence" value="ECO:0007669"/>
    <property type="project" value="TreeGrafter"/>
</dbReference>
<feature type="domain" description="Periplasmic binding protein" evidence="3">
    <location>
        <begin position="36"/>
        <end position="293"/>
    </location>
</feature>
<dbReference type="CDD" id="cd20001">
    <property type="entry name" value="PBP1_LsrB_Quorum_Sensing-like"/>
    <property type="match status" value="1"/>
</dbReference>
<evidence type="ECO:0000259" key="3">
    <source>
        <dbReference type="Pfam" id="PF13407"/>
    </source>
</evidence>
<organism evidence="4 5">
    <name type="scientific">Niallia nealsonii</name>
    <dbReference type="NCBI Taxonomy" id="115979"/>
    <lineage>
        <taxon>Bacteria</taxon>
        <taxon>Bacillati</taxon>
        <taxon>Bacillota</taxon>
        <taxon>Bacilli</taxon>
        <taxon>Bacillales</taxon>
        <taxon>Bacillaceae</taxon>
        <taxon>Niallia</taxon>
    </lineage>
</organism>
<dbReference type="OrthoDB" id="9795981at2"/>
<evidence type="ECO:0000256" key="2">
    <source>
        <dbReference type="ARBA" id="ARBA00007639"/>
    </source>
</evidence>
<dbReference type="PANTHER" id="PTHR30036">
    <property type="entry name" value="D-XYLOSE-BINDING PERIPLASMIC PROTEIN"/>
    <property type="match status" value="1"/>
</dbReference>
<dbReference type="EMBL" id="PISE01000004">
    <property type="protein sequence ID" value="PKG25366.1"/>
    <property type="molecule type" value="Genomic_DNA"/>
</dbReference>
<evidence type="ECO:0000313" key="5">
    <source>
        <dbReference type="Proteomes" id="UP000233375"/>
    </source>
</evidence>
<name>A0A2N0Z779_9BACI</name>
<comment type="subcellular location">
    <subcellularLocation>
        <location evidence="1">Cell envelope</location>
    </subcellularLocation>
</comment>
<dbReference type="Gene3D" id="3.40.50.2300">
    <property type="match status" value="2"/>
</dbReference>
<proteinExistence type="inferred from homology"/>
<dbReference type="Pfam" id="PF13407">
    <property type="entry name" value="Peripla_BP_4"/>
    <property type="match status" value="1"/>
</dbReference>
<dbReference type="InterPro" id="IPR050555">
    <property type="entry name" value="Bact_Solute-Bind_Prot2"/>
</dbReference>
<dbReference type="GO" id="GO:0030246">
    <property type="term" value="F:carbohydrate binding"/>
    <property type="evidence" value="ECO:0007669"/>
    <property type="project" value="TreeGrafter"/>
</dbReference>